<organism evidence="2 3">
    <name type="scientific">Psophocarpus tetragonolobus</name>
    <name type="common">Winged bean</name>
    <name type="synonym">Dolichos tetragonolobus</name>
    <dbReference type="NCBI Taxonomy" id="3891"/>
    <lineage>
        <taxon>Eukaryota</taxon>
        <taxon>Viridiplantae</taxon>
        <taxon>Streptophyta</taxon>
        <taxon>Embryophyta</taxon>
        <taxon>Tracheophyta</taxon>
        <taxon>Spermatophyta</taxon>
        <taxon>Magnoliopsida</taxon>
        <taxon>eudicotyledons</taxon>
        <taxon>Gunneridae</taxon>
        <taxon>Pentapetalae</taxon>
        <taxon>rosids</taxon>
        <taxon>fabids</taxon>
        <taxon>Fabales</taxon>
        <taxon>Fabaceae</taxon>
        <taxon>Papilionoideae</taxon>
        <taxon>50 kb inversion clade</taxon>
        <taxon>NPAAA clade</taxon>
        <taxon>indigoferoid/millettioid clade</taxon>
        <taxon>Phaseoleae</taxon>
        <taxon>Psophocarpus</taxon>
    </lineage>
</organism>
<reference evidence="2 3" key="1">
    <citation type="submission" date="2024-01" db="EMBL/GenBank/DDBJ databases">
        <title>The genomes of 5 underutilized Papilionoideae crops provide insights into root nodulation and disease resistanc.</title>
        <authorList>
            <person name="Jiang F."/>
        </authorList>
    </citation>
    <scope>NUCLEOTIDE SEQUENCE [LARGE SCALE GENOMIC DNA]</scope>
    <source>
        <strain evidence="2">DUOXIRENSHENG_FW03</strain>
        <tissue evidence="2">Leaves</tissue>
    </source>
</reference>
<evidence type="ECO:0000313" key="2">
    <source>
        <dbReference type="EMBL" id="KAK7412632.1"/>
    </source>
</evidence>
<sequence>MLLCTTIFFNLNSKYAVCVRSRSLFSFIHYHFPSQSASSIPQFQDSYSAKLHPLFSASIYSFSLAALVIIAAADPPRLVFSADS</sequence>
<gene>
    <name evidence="2" type="ORF">VNO78_04145</name>
</gene>
<dbReference type="AlphaFoldDB" id="A0AAN9T1J9"/>
<keyword evidence="3" id="KW-1185">Reference proteome</keyword>
<keyword evidence="1" id="KW-0812">Transmembrane</keyword>
<keyword evidence="1" id="KW-1133">Transmembrane helix</keyword>
<dbReference type="Proteomes" id="UP001386955">
    <property type="component" value="Unassembled WGS sequence"/>
</dbReference>
<comment type="caution">
    <text evidence="2">The sequence shown here is derived from an EMBL/GenBank/DDBJ whole genome shotgun (WGS) entry which is preliminary data.</text>
</comment>
<evidence type="ECO:0000256" key="1">
    <source>
        <dbReference type="SAM" id="Phobius"/>
    </source>
</evidence>
<feature type="transmembrane region" description="Helical" evidence="1">
    <location>
        <begin position="54"/>
        <end position="73"/>
    </location>
</feature>
<keyword evidence="1" id="KW-0472">Membrane</keyword>
<dbReference type="EMBL" id="JAYMYS010000001">
    <property type="protein sequence ID" value="KAK7412632.1"/>
    <property type="molecule type" value="Genomic_DNA"/>
</dbReference>
<evidence type="ECO:0000313" key="3">
    <source>
        <dbReference type="Proteomes" id="UP001386955"/>
    </source>
</evidence>
<protein>
    <submittedName>
        <fullName evidence="2">Uncharacterized protein</fullName>
    </submittedName>
</protein>
<name>A0AAN9T1J9_PSOTE</name>
<proteinExistence type="predicted"/>
<accession>A0AAN9T1J9</accession>